<dbReference type="Gene3D" id="3.40.50.800">
    <property type="entry name" value="Anticodon-binding domain"/>
    <property type="match status" value="1"/>
</dbReference>
<sequence length="441" mass="49870">MSITARHCLSKIFQPITATSKNSKITRQQVTSKSQRLMLELGIIQQSIPGCFHLLPLGVKSLDKLIKIIDNEMFKIGGQKVLFPTLTNSKLWNESGRLKEVGTELFQLQDRHNHHYILSPTHEEVASEMLSILAPLSYRNFPLKLYQISSKFRDEIKPRFGLMRGREFIMKDMYSFDTDIESAKKTYEEVCNSYENIFNTIGIGYAKVLGSSGSMGGSLSHEYQFKAPIGEDNVLYCSSCQYSANIEVCEDHQKCPNCGDEKNINIQCGIEVGHTFLLGDKYSKPLKSTFIAKDSKPEVLQMGSYGLGISRILAASVEVLSSETEMRWPSVLAPYNVIILPPKKGSAESLQTEGMPEKLYSNLEEKIPGLKNNILMDDRTSLTLGKRLLDAKRVGYQFTIIINKKSAEENPLFELIDIKNNKQLYLSKEALCDYIQQNFRI</sequence>
<dbReference type="InterPro" id="IPR004154">
    <property type="entry name" value="Anticodon-bd"/>
</dbReference>
<evidence type="ECO:0000256" key="9">
    <source>
        <dbReference type="ARBA" id="ARBA00071545"/>
    </source>
</evidence>
<evidence type="ECO:0000256" key="1">
    <source>
        <dbReference type="ARBA" id="ARBA00012831"/>
    </source>
</evidence>
<evidence type="ECO:0000256" key="5">
    <source>
        <dbReference type="ARBA" id="ARBA00022917"/>
    </source>
</evidence>
<dbReference type="EC" id="6.1.1.15" evidence="1"/>
<reference evidence="11" key="1">
    <citation type="submission" date="2022-01" db="EMBL/GenBank/DDBJ databases">
        <authorList>
            <person name="King R."/>
        </authorList>
    </citation>
    <scope>NUCLEOTIDE SEQUENCE</scope>
</reference>
<keyword evidence="12" id="KW-1185">Reference proteome</keyword>
<gene>
    <name evidence="11" type="ORF">PSYICH_LOCUS13492</name>
</gene>
<dbReference type="InterPro" id="IPR033730">
    <property type="entry name" value="ProRS_core_prok"/>
</dbReference>
<proteinExistence type="predicted"/>
<keyword evidence="6" id="KW-0030">Aminoacyl-tRNA synthetase</keyword>
<dbReference type="PANTHER" id="PTHR42753:SF10">
    <property type="entry name" value="PROLINE--TRNA LIGASE, MITOCHONDRIAL-RELATED"/>
    <property type="match status" value="1"/>
</dbReference>
<dbReference type="InterPro" id="IPR002316">
    <property type="entry name" value="Pro-tRNA-ligase_IIa"/>
</dbReference>
<evidence type="ECO:0000313" key="11">
    <source>
        <dbReference type="EMBL" id="CAH1113378.1"/>
    </source>
</evidence>
<evidence type="ECO:0000313" key="12">
    <source>
        <dbReference type="Proteomes" id="UP001153636"/>
    </source>
</evidence>
<dbReference type="Pfam" id="PF00587">
    <property type="entry name" value="tRNA-synt_2b"/>
    <property type="match status" value="1"/>
</dbReference>
<keyword evidence="5" id="KW-0648">Protein biosynthesis</keyword>
<dbReference type="Pfam" id="PF03129">
    <property type="entry name" value="HGTP_anticodon"/>
    <property type="match status" value="1"/>
</dbReference>
<dbReference type="InterPro" id="IPR002314">
    <property type="entry name" value="aa-tRNA-synt_IIb"/>
</dbReference>
<dbReference type="SUPFAM" id="SSF52954">
    <property type="entry name" value="Class II aaRS ABD-related"/>
    <property type="match status" value="1"/>
</dbReference>
<evidence type="ECO:0000256" key="4">
    <source>
        <dbReference type="ARBA" id="ARBA00022840"/>
    </source>
</evidence>
<dbReference type="Gene3D" id="3.30.930.10">
    <property type="entry name" value="Bira Bifunctional Protein, Domain 2"/>
    <property type="match status" value="1"/>
</dbReference>
<comment type="catalytic activity">
    <reaction evidence="8">
        <text>tRNA(Pro) + L-proline + ATP = L-prolyl-tRNA(Pro) + AMP + diphosphate</text>
        <dbReference type="Rhea" id="RHEA:14305"/>
        <dbReference type="Rhea" id="RHEA-COMP:9700"/>
        <dbReference type="Rhea" id="RHEA-COMP:9702"/>
        <dbReference type="ChEBI" id="CHEBI:30616"/>
        <dbReference type="ChEBI" id="CHEBI:33019"/>
        <dbReference type="ChEBI" id="CHEBI:60039"/>
        <dbReference type="ChEBI" id="CHEBI:78442"/>
        <dbReference type="ChEBI" id="CHEBI:78532"/>
        <dbReference type="ChEBI" id="CHEBI:456215"/>
        <dbReference type="EC" id="6.1.1.15"/>
    </reaction>
</comment>
<evidence type="ECO:0000256" key="7">
    <source>
        <dbReference type="ARBA" id="ARBA00029731"/>
    </source>
</evidence>
<dbReference type="CDD" id="cd00779">
    <property type="entry name" value="ProRS_core_prok"/>
    <property type="match status" value="1"/>
</dbReference>
<dbReference type="GO" id="GO:0005524">
    <property type="term" value="F:ATP binding"/>
    <property type="evidence" value="ECO:0007669"/>
    <property type="project" value="UniProtKB-KW"/>
</dbReference>
<evidence type="ECO:0000256" key="3">
    <source>
        <dbReference type="ARBA" id="ARBA00022741"/>
    </source>
</evidence>
<dbReference type="PROSITE" id="PS50862">
    <property type="entry name" value="AA_TRNA_LIGASE_II"/>
    <property type="match status" value="1"/>
</dbReference>
<dbReference type="GO" id="GO:0004827">
    <property type="term" value="F:proline-tRNA ligase activity"/>
    <property type="evidence" value="ECO:0007669"/>
    <property type="project" value="UniProtKB-EC"/>
</dbReference>
<keyword evidence="4" id="KW-0067">ATP-binding</keyword>
<dbReference type="GO" id="GO:0006433">
    <property type="term" value="P:prolyl-tRNA aminoacylation"/>
    <property type="evidence" value="ECO:0007669"/>
    <property type="project" value="InterPro"/>
</dbReference>
<dbReference type="InterPro" id="IPR006195">
    <property type="entry name" value="aa-tRNA-synth_II"/>
</dbReference>
<dbReference type="PRINTS" id="PR01046">
    <property type="entry name" value="TRNASYNTHPRO"/>
</dbReference>
<name>A0A9P0GLF3_9CUCU</name>
<accession>A0A9P0GLF3</accession>
<dbReference type="PANTHER" id="PTHR42753">
    <property type="entry name" value="MITOCHONDRIAL RIBOSOME PROTEIN L39/PROLYL-TRNA LIGASE FAMILY MEMBER"/>
    <property type="match status" value="1"/>
</dbReference>
<protein>
    <recommendedName>
        <fullName evidence="9">Probable proline--tRNA ligase, mitochondrial</fullName>
        <ecNumber evidence="1">6.1.1.15</ecNumber>
    </recommendedName>
    <alternativeName>
        <fullName evidence="7">Prolyl-tRNA synthetase</fullName>
    </alternativeName>
</protein>
<dbReference type="InterPro" id="IPR045864">
    <property type="entry name" value="aa-tRNA-synth_II/BPL/LPL"/>
</dbReference>
<evidence type="ECO:0000256" key="2">
    <source>
        <dbReference type="ARBA" id="ARBA00022598"/>
    </source>
</evidence>
<dbReference type="FunFam" id="3.30.930.10:FF:000042">
    <property type="entry name" value="probable proline--tRNA ligase, mitochondrial"/>
    <property type="match status" value="1"/>
</dbReference>
<evidence type="ECO:0000256" key="6">
    <source>
        <dbReference type="ARBA" id="ARBA00023146"/>
    </source>
</evidence>
<dbReference type="OrthoDB" id="10267474at2759"/>
<dbReference type="Proteomes" id="UP001153636">
    <property type="component" value="Chromosome 7"/>
</dbReference>
<evidence type="ECO:0000256" key="8">
    <source>
        <dbReference type="ARBA" id="ARBA00047671"/>
    </source>
</evidence>
<keyword evidence="2" id="KW-0436">Ligase</keyword>
<dbReference type="GO" id="GO:0005739">
    <property type="term" value="C:mitochondrion"/>
    <property type="evidence" value="ECO:0007669"/>
    <property type="project" value="TreeGrafter"/>
</dbReference>
<dbReference type="AlphaFoldDB" id="A0A9P0GLF3"/>
<dbReference type="InterPro" id="IPR036621">
    <property type="entry name" value="Anticodon-bd_dom_sf"/>
</dbReference>
<organism evidence="11 12">
    <name type="scientific">Psylliodes chrysocephalus</name>
    <dbReference type="NCBI Taxonomy" id="3402493"/>
    <lineage>
        <taxon>Eukaryota</taxon>
        <taxon>Metazoa</taxon>
        <taxon>Ecdysozoa</taxon>
        <taxon>Arthropoda</taxon>
        <taxon>Hexapoda</taxon>
        <taxon>Insecta</taxon>
        <taxon>Pterygota</taxon>
        <taxon>Neoptera</taxon>
        <taxon>Endopterygota</taxon>
        <taxon>Coleoptera</taxon>
        <taxon>Polyphaga</taxon>
        <taxon>Cucujiformia</taxon>
        <taxon>Chrysomeloidea</taxon>
        <taxon>Chrysomelidae</taxon>
        <taxon>Galerucinae</taxon>
        <taxon>Alticini</taxon>
        <taxon>Psylliodes</taxon>
    </lineage>
</organism>
<evidence type="ECO:0000259" key="10">
    <source>
        <dbReference type="PROSITE" id="PS50862"/>
    </source>
</evidence>
<dbReference type="InterPro" id="IPR050062">
    <property type="entry name" value="Pro-tRNA_synthetase"/>
</dbReference>
<dbReference type="EMBL" id="OV651819">
    <property type="protein sequence ID" value="CAH1113378.1"/>
    <property type="molecule type" value="Genomic_DNA"/>
</dbReference>
<feature type="domain" description="Aminoacyl-transfer RNA synthetases class-II family profile" evidence="10">
    <location>
        <begin position="64"/>
        <end position="329"/>
    </location>
</feature>
<keyword evidence="3" id="KW-0547">Nucleotide-binding</keyword>
<dbReference type="SUPFAM" id="SSF55681">
    <property type="entry name" value="Class II aaRS and biotin synthetases"/>
    <property type="match status" value="1"/>
</dbReference>